<evidence type="ECO:0000256" key="2">
    <source>
        <dbReference type="ARBA" id="ARBA00022801"/>
    </source>
</evidence>
<dbReference type="GO" id="GO:0016813">
    <property type="term" value="F:hydrolase activity, acting on carbon-nitrogen (but not peptide) bonds, in linear amidines"/>
    <property type="evidence" value="ECO:0007669"/>
    <property type="project" value="InterPro"/>
</dbReference>
<dbReference type="PROSITE" id="PS00758">
    <property type="entry name" value="ARGE_DAPE_CPG2_1"/>
    <property type="match status" value="1"/>
</dbReference>
<dbReference type="AlphaFoldDB" id="A0AAN6IZF0"/>
<organism evidence="3 4">
    <name type="scientific">Friedmanniomyces endolithicus</name>
    <dbReference type="NCBI Taxonomy" id="329885"/>
    <lineage>
        <taxon>Eukaryota</taxon>
        <taxon>Fungi</taxon>
        <taxon>Dikarya</taxon>
        <taxon>Ascomycota</taxon>
        <taxon>Pezizomycotina</taxon>
        <taxon>Dothideomycetes</taxon>
        <taxon>Dothideomycetidae</taxon>
        <taxon>Mycosphaerellales</taxon>
        <taxon>Teratosphaeriaceae</taxon>
        <taxon>Friedmanniomyces</taxon>
    </lineage>
</organism>
<dbReference type="Gene3D" id="3.30.70.360">
    <property type="match status" value="1"/>
</dbReference>
<evidence type="ECO:0008006" key="5">
    <source>
        <dbReference type="Google" id="ProtNLM"/>
    </source>
</evidence>
<dbReference type="InterPro" id="IPR002933">
    <property type="entry name" value="Peptidase_M20"/>
</dbReference>
<evidence type="ECO:0000313" key="4">
    <source>
        <dbReference type="Proteomes" id="UP001168146"/>
    </source>
</evidence>
<dbReference type="Pfam" id="PF01546">
    <property type="entry name" value="Peptidase_M20"/>
    <property type="match status" value="1"/>
</dbReference>
<dbReference type="PANTHER" id="PTHR32494">
    <property type="entry name" value="ALLANTOATE DEIMINASE-RELATED"/>
    <property type="match status" value="1"/>
</dbReference>
<keyword evidence="2" id="KW-0378">Hydrolase</keyword>
<reference evidence="3" key="1">
    <citation type="submission" date="2021-12" db="EMBL/GenBank/DDBJ databases">
        <title>Black yeast isolated from Biological Soil Crust.</title>
        <authorList>
            <person name="Kurbessoian T."/>
        </authorList>
    </citation>
    <scope>NUCLEOTIDE SEQUENCE</scope>
    <source>
        <strain evidence="3">CCFEE 5208</strain>
    </source>
</reference>
<protein>
    <recommendedName>
        <fullName evidence="5">Peptidase M20 dimerisation domain-containing protein</fullName>
    </recommendedName>
</protein>
<evidence type="ECO:0000256" key="1">
    <source>
        <dbReference type="ARBA" id="ARBA00006247"/>
    </source>
</evidence>
<name>A0AAN6IZF0_9PEZI</name>
<comment type="similarity">
    <text evidence="1">Belongs to the peptidase M20A family.</text>
</comment>
<dbReference type="InterPro" id="IPR036264">
    <property type="entry name" value="Bact_exopeptidase_dim_dom"/>
</dbReference>
<dbReference type="CDD" id="cd03884">
    <property type="entry name" value="M20_bAS"/>
    <property type="match status" value="1"/>
</dbReference>
<proteinExistence type="inferred from homology"/>
<dbReference type="Gene3D" id="3.40.630.10">
    <property type="entry name" value="Zn peptidases"/>
    <property type="match status" value="1"/>
</dbReference>
<dbReference type="Proteomes" id="UP001168146">
    <property type="component" value="Unassembled WGS sequence"/>
</dbReference>
<dbReference type="NCBIfam" id="TIGR01879">
    <property type="entry name" value="hydantase"/>
    <property type="match status" value="1"/>
</dbReference>
<dbReference type="InterPro" id="IPR010158">
    <property type="entry name" value="Amidase_Cbmase"/>
</dbReference>
<sequence length="475" mass="51237">MLSSKFARQLSSTASRCGAPRVLLTAPRRAYASVSSANAPAADKLKVNGDRLWDDIHYTAQWSAPSPGGVTRLCADDNDKLARDWFREQVLALGADYKVNATGTQIAVIEGEDSSIPPIAMGSHLDTVATGGRFDGPLGVIGGLEVLRSLKEQGIKTRAPLCLFNWTNEEGARFFPLLGSSTVYAGRSTIQAAHASQSNDHSGITMGSELARIGYVGDGPNTFQEFPISAHFEIHVEQATTLEKAGKPVGWVEGWQGMTWYSLHLKGENGHANTYPMHGRRDALAGAGKIISALDDLAYTHNGRTTVTNILSGPWGACNIQSDTRLSFCLMHWAASGLDAMGADIEARIRAISVRHGLETMVKRDIHLYPGEFWPDAVDCVRRACGEKGMPSRTGTGHDSTMTQLLVPTAMVFARAKGGVSHSPEEWSDKEDCLESALALGRAVLNFDELMKTKREFQLPAHIAAERGAMSVGCN</sequence>
<comment type="caution">
    <text evidence="3">The sequence shown here is derived from an EMBL/GenBank/DDBJ whole genome shotgun (WGS) entry which is preliminary data.</text>
</comment>
<dbReference type="SUPFAM" id="SSF53187">
    <property type="entry name" value="Zn-dependent exopeptidases"/>
    <property type="match status" value="1"/>
</dbReference>
<dbReference type="EMBL" id="JASUXU010000143">
    <property type="protein sequence ID" value="KAK0303670.1"/>
    <property type="molecule type" value="Genomic_DNA"/>
</dbReference>
<evidence type="ECO:0000313" key="3">
    <source>
        <dbReference type="EMBL" id="KAK0303670.1"/>
    </source>
</evidence>
<accession>A0AAN6IZF0</accession>
<dbReference type="PANTHER" id="PTHR32494:SF20">
    <property type="entry name" value="PEPTIDASE M20 DIMERISATION DOMAIN-CONTAINING PROTEIN"/>
    <property type="match status" value="1"/>
</dbReference>
<dbReference type="InterPro" id="IPR001261">
    <property type="entry name" value="ArgE/DapE_CS"/>
</dbReference>
<dbReference type="SUPFAM" id="SSF55031">
    <property type="entry name" value="Bacterial exopeptidase dimerisation domain"/>
    <property type="match status" value="1"/>
</dbReference>
<gene>
    <name evidence="3" type="ORF">LTR82_017481</name>
</gene>